<feature type="domain" description="HD Cas3-type" evidence="10">
    <location>
        <begin position="747"/>
        <end position="931"/>
    </location>
</feature>
<organism evidence="11 12">
    <name type="scientific">Nonomuraea longispora</name>
    <dbReference type="NCBI Taxonomy" id="1848320"/>
    <lineage>
        <taxon>Bacteria</taxon>
        <taxon>Bacillati</taxon>
        <taxon>Actinomycetota</taxon>
        <taxon>Actinomycetes</taxon>
        <taxon>Streptosporangiales</taxon>
        <taxon>Streptosporangiaceae</taxon>
        <taxon>Nonomuraea</taxon>
    </lineage>
</organism>
<evidence type="ECO:0000256" key="1">
    <source>
        <dbReference type="ARBA" id="ARBA00006847"/>
    </source>
</evidence>
<dbReference type="Gene3D" id="3.40.50.300">
    <property type="entry name" value="P-loop containing nucleotide triphosphate hydrolases"/>
    <property type="match status" value="1"/>
</dbReference>
<comment type="similarity">
    <text evidence="2">In the central section; belongs to the CRISPR-associated helicase Cas3 family.</text>
</comment>
<dbReference type="GO" id="GO:0004519">
    <property type="term" value="F:endonuclease activity"/>
    <property type="evidence" value="ECO:0007669"/>
    <property type="project" value="UniProtKB-KW"/>
</dbReference>
<dbReference type="Pfam" id="PF18019">
    <property type="entry name" value="Cas3_HD"/>
    <property type="match status" value="1"/>
</dbReference>
<keyword evidence="8" id="KW-0051">Antiviral defense</keyword>
<proteinExistence type="inferred from homology"/>
<evidence type="ECO:0000256" key="9">
    <source>
        <dbReference type="SAM" id="MobiDB-lite"/>
    </source>
</evidence>
<evidence type="ECO:0000256" key="2">
    <source>
        <dbReference type="ARBA" id="ARBA00009046"/>
    </source>
</evidence>
<evidence type="ECO:0000259" key="10">
    <source>
        <dbReference type="PROSITE" id="PS51643"/>
    </source>
</evidence>
<dbReference type="GO" id="GO:0051607">
    <property type="term" value="P:defense response to virus"/>
    <property type="evidence" value="ECO:0007669"/>
    <property type="project" value="UniProtKB-KW"/>
</dbReference>
<dbReference type="InterPro" id="IPR054712">
    <property type="entry name" value="Cas3-like_dom"/>
</dbReference>
<dbReference type="GO" id="GO:0005524">
    <property type="term" value="F:ATP binding"/>
    <property type="evidence" value="ECO:0007669"/>
    <property type="project" value="UniProtKB-KW"/>
</dbReference>
<dbReference type="AlphaFoldDB" id="A0A4R4MRQ0"/>
<dbReference type="Proteomes" id="UP000295157">
    <property type="component" value="Unassembled WGS sequence"/>
</dbReference>
<dbReference type="InterPro" id="IPR027417">
    <property type="entry name" value="P-loop_NTPase"/>
</dbReference>
<dbReference type="NCBIfam" id="TIGR02621">
    <property type="entry name" value="cas3_GSU0051"/>
    <property type="match status" value="1"/>
</dbReference>
<dbReference type="PROSITE" id="PS51643">
    <property type="entry name" value="HD_CAS3"/>
    <property type="match status" value="1"/>
</dbReference>
<dbReference type="InterPro" id="IPR013444">
    <property type="entry name" value="Helicase_Cas3_CRISPR-ass_Anaes"/>
</dbReference>
<keyword evidence="7" id="KW-0067">ATP-binding</keyword>
<name>A0A4R4MRQ0_9ACTN</name>
<evidence type="ECO:0000256" key="8">
    <source>
        <dbReference type="ARBA" id="ARBA00023118"/>
    </source>
</evidence>
<dbReference type="EMBL" id="SMJZ01000274">
    <property type="protein sequence ID" value="TDB97082.1"/>
    <property type="molecule type" value="Genomic_DNA"/>
</dbReference>
<evidence type="ECO:0000256" key="6">
    <source>
        <dbReference type="ARBA" id="ARBA00022806"/>
    </source>
</evidence>
<reference evidence="11 12" key="1">
    <citation type="submission" date="2019-02" db="EMBL/GenBank/DDBJ databases">
        <title>Draft genome sequences of novel Actinobacteria.</title>
        <authorList>
            <person name="Sahin N."/>
            <person name="Ay H."/>
            <person name="Saygin H."/>
        </authorList>
    </citation>
    <scope>NUCLEOTIDE SEQUENCE [LARGE SCALE GENOMIC DNA]</scope>
    <source>
        <strain evidence="11 12">KC201</strain>
    </source>
</reference>
<dbReference type="Pfam" id="PF22590">
    <property type="entry name" value="Cas3-like_C_2"/>
    <property type="match status" value="1"/>
</dbReference>
<dbReference type="Gene3D" id="1.10.3210.30">
    <property type="match status" value="1"/>
</dbReference>
<dbReference type="GO" id="GO:0004386">
    <property type="term" value="F:helicase activity"/>
    <property type="evidence" value="ECO:0007669"/>
    <property type="project" value="UniProtKB-KW"/>
</dbReference>
<keyword evidence="3" id="KW-0479">Metal-binding</keyword>
<evidence type="ECO:0000256" key="5">
    <source>
        <dbReference type="ARBA" id="ARBA00022801"/>
    </source>
</evidence>
<keyword evidence="5" id="KW-0378">Hydrolase</keyword>
<dbReference type="GO" id="GO:0046872">
    <property type="term" value="F:metal ion binding"/>
    <property type="evidence" value="ECO:0007669"/>
    <property type="project" value="UniProtKB-KW"/>
</dbReference>
<evidence type="ECO:0000256" key="4">
    <source>
        <dbReference type="ARBA" id="ARBA00022741"/>
    </source>
</evidence>
<evidence type="ECO:0000313" key="12">
    <source>
        <dbReference type="Proteomes" id="UP000295157"/>
    </source>
</evidence>
<dbReference type="RefSeq" id="WP_132341014.1">
    <property type="nucleotide sequence ID" value="NZ_SMJZ01000274.1"/>
</dbReference>
<dbReference type="InterPro" id="IPR006483">
    <property type="entry name" value="CRISPR-assoc_Cas3_HD"/>
</dbReference>
<dbReference type="SUPFAM" id="SSF52540">
    <property type="entry name" value="P-loop containing nucleoside triphosphate hydrolases"/>
    <property type="match status" value="1"/>
</dbReference>
<keyword evidence="11" id="KW-0540">Nuclease</keyword>
<keyword evidence="4" id="KW-0547">Nucleotide-binding</keyword>
<dbReference type="InterPro" id="IPR038257">
    <property type="entry name" value="CRISPR-assoc_Cas3_HD_sf"/>
</dbReference>
<evidence type="ECO:0000313" key="11">
    <source>
        <dbReference type="EMBL" id="TDB97082.1"/>
    </source>
</evidence>
<protein>
    <submittedName>
        <fullName evidence="11">Type I-U CRISPR-associated helicase/endonuclease Cas3</fullName>
    </submittedName>
</protein>
<sequence>MRLSLERFDEYFAAVHGTVEIRPYGWQRRLLEQLVTDGRWPEVIAAPTSAGKTSVIDIHIFAVALMAAGAAPRLPRRLSMVVDRRVLVDDQHQHACQVRDRLHVATSGILAEVADLLRSLLVTANGTSPLLITRLRGGVPAPRAWRDDATACQIICATPDMWGSRLLFSGYGSSPASRPREAGLLAFDSVVVVDEAHLSRQLIYTARRVAQLAAISDRPLPVPVPVLQVVEATATPDGSGAVSHVDVEDGDLADSPVLRQRLCRPKPVELLELPVWPIPAKGAARARALATMAERAIALRGQYGPTIGCFVNNVATATDLAAQLAQTGRTRLVCGRLRPYDLDRLHGTKLLTPDGDPEVDYVISTQSLEVGADLDWAAALVELAPGSAIIQRAGRVNRRGNRTHTRIVVAGADKQLTDKTNVAPYEVDDLNDALAWLCERTTDPDGLAPWTLREHPPPGQRRRRTLLQRPELSDAWMWSRTNDLLFATADLDLWLSDDLADDLDVGIVIRQDLPADPATAIDLIRELPPLDYEAIPAKINVARDRLAEIDTLMLRVRDDEVSIYRGQDNDPSGPEPQPQTADRTLRPGDIVVVGSSAAIFTVIDDMPLVDRTGTDLASDVLEGPEKANVGQFVFRLGRGSCLDPATTNDDEVSSAITHVLSAATADNAGYLNRRPGRHNVADALAKLAALLEESAARSIREAIKALRGRIKDFEVTTLADPDEPPSRLLITDNRRLIHDEAARQQWTPKERVTLPAHAHAVAARARSIGDRLGLGPLADLLCLAGLHHDDGKAEPRFQFSLDPDQTSAELLAKSGMTTRRKIDRARAMSGLPSNWRHEQLSILACWDALADLPCDHRDLVARLVGTSHGQGRPGYPHTSTELTSDPRFTDLARLLFDEGEWDHLIERTHAAFGVWGCAYLEALLRAADGQVSSEGS</sequence>
<keyword evidence="11" id="KW-0255">Endonuclease</keyword>
<comment type="similarity">
    <text evidence="1">In the N-terminal section; belongs to the CRISPR-associated nuclease Cas3-HD family.</text>
</comment>
<evidence type="ECO:0000256" key="3">
    <source>
        <dbReference type="ARBA" id="ARBA00022723"/>
    </source>
</evidence>
<accession>A0A4R4MRQ0</accession>
<evidence type="ECO:0000256" key="7">
    <source>
        <dbReference type="ARBA" id="ARBA00022840"/>
    </source>
</evidence>
<comment type="caution">
    <text evidence="11">The sequence shown here is derived from an EMBL/GenBank/DDBJ whole genome shotgun (WGS) entry which is preliminary data.</text>
</comment>
<dbReference type="GO" id="GO:0016787">
    <property type="term" value="F:hydrolase activity"/>
    <property type="evidence" value="ECO:0007669"/>
    <property type="project" value="UniProtKB-KW"/>
</dbReference>
<keyword evidence="12" id="KW-1185">Reference proteome</keyword>
<feature type="region of interest" description="Disordered" evidence="9">
    <location>
        <begin position="563"/>
        <end position="586"/>
    </location>
</feature>
<keyword evidence="6" id="KW-0347">Helicase</keyword>
<gene>
    <name evidence="11" type="primary">cas3u</name>
    <name evidence="11" type="ORF">E1267_40270</name>
</gene>
<dbReference type="OrthoDB" id="9810236at2"/>